<gene>
    <name evidence="1" type="ORF">AB5J53_04925</name>
</gene>
<evidence type="ECO:0000313" key="1">
    <source>
        <dbReference type="EMBL" id="XDQ51059.1"/>
    </source>
</evidence>
<name>A0AB39R8C2_9ACTN</name>
<proteinExistence type="predicted"/>
<dbReference type="RefSeq" id="WP_369244400.1">
    <property type="nucleotide sequence ID" value="NZ_CP163443.1"/>
</dbReference>
<accession>A0AB39R8C2</accession>
<dbReference type="EMBL" id="CP163443">
    <property type="protein sequence ID" value="XDQ51059.1"/>
    <property type="molecule type" value="Genomic_DNA"/>
</dbReference>
<organism evidence="1">
    <name type="scientific">Streptomyces sp. R41</name>
    <dbReference type="NCBI Taxonomy" id="3238632"/>
    <lineage>
        <taxon>Bacteria</taxon>
        <taxon>Bacillati</taxon>
        <taxon>Actinomycetota</taxon>
        <taxon>Actinomycetes</taxon>
        <taxon>Kitasatosporales</taxon>
        <taxon>Streptomycetaceae</taxon>
        <taxon>Streptomyces</taxon>
    </lineage>
</organism>
<sequence>MPSLLDLLQSLEEQPAEAVIYAAKPWTAASDAAVAAFDAPPHDLAYLLEVELAQDVLDVWSSWRHGARPSPLEKCQAVIHYAEHDAYLDAHR</sequence>
<reference evidence="1" key="1">
    <citation type="submission" date="2024-07" db="EMBL/GenBank/DDBJ databases">
        <authorList>
            <person name="Yu S.T."/>
        </authorList>
    </citation>
    <scope>NUCLEOTIDE SEQUENCE</scope>
    <source>
        <strain evidence="1">R41</strain>
    </source>
</reference>
<dbReference type="AlphaFoldDB" id="A0AB39R8C2"/>
<protein>
    <submittedName>
        <fullName evidence="1">Uncharacterized protein</fullName>
    </submittedName>
</protein>